<evidence type="ECO:0000313" key="8">
    <source>
        <dbReference type="EMBL" id="GAQ18477.1"/>
    </source>
</evidence>
<dbReference type="InterPro" id="IPR025657">
    <property type="entry name" value="RadC_JAB"/>
</dbReference>
<evidence type="ECO:0000313" key="9">
    <source>
        <dbReference type="Proteomes" id="UP000052946"/>
    </source>
</evidence>
<keyword evidence="3" id="KW-0479">Metal-binding</keyword>
<dbReference type="PANTHER" id="PTHR30471">
    <property type="entry name" value="DNA REPAIR PROTEIN RADC"/>
    <property type="match status" value="1"/>
</dbReference>
<gene>
    <name evidence="8" type="ORF">OPHB3_2417</name>
</gene>
<dbReference type="Gene3D" id="3.40.140.10">
    <property type="entry name" value="Cytidine Deaminase, domain 2"/>
    <property type="match status" value="1"/>
</dbReference>
<dbReference type="EMBL" id="BBXV01000027">
    <property type="protein sequence ID" value="GAQ18477.1"/>
    <property type="molecule type" value="Genomic_DNA"/>
</dbReference>
<keyword evidence="6" id="KW-0482">Metalloprotease</keyword>
<proteinExistence type="inferred from homology"/>
<dbReference type="RefSeq" id="WP_153004901.1">
    <property type="nucleotide sequence ID" value="NZ_BBXV01000027.1"/>
</dbReference>
<dbReference type="InterPro" id="IPR001405">
    <property type="entry name" value="UPF0758"/>
</dbReference>
<keyword evidence="4" id="KW-0378">Hydrolase</keyword>
<dbReference type="AlphaFoldDB" id="A0A0U9I085"/>
<dbReference type="InterPro" id="IPR037518">
    <property type="entry name" value="MPN"/>
</dbReference>
<reference evidence="8 9" key="2">
    <citation type="journal article" date="2016" name="Genome Announc.">
        <title>Draft Genome Sequence of Oceanobacillus picturae Heshi-B3, Isolated from Fermented Rice Bran in a Traditional Japanese Seafood Dish.</title>
        <authorList>
            <person name="Akuzawa S."/>
            <person name="Nagaoka J."/>
            <person name="Kanekatsu M."/>
            <person name="Kanesaki Y."/>
            <person name="Suzuki T."/>
        </authorList>
    </citation>
    <scope>NUCLEOTIDE SEQUENCE [LARGE SCALE GENOMIC DNA]</scope>
    <source>
        <strain evidence="8 9">Heshi-B3</strain>
    </source>
</reference>
<keyword evidence="5" id="KW-0862">Zinc</keyword>
<evidence type="ECO:0000259" key="7">
    <source>
        <dbReference type="PROSITE" id="PS50249"/>
    </source>
</evidence>
<reference evidence="9" key="1">
    <citation type="submission" date="2015-07" db="EMBL/GenBank/DDBJ databases">
        <title>Draft Genome Sequence of Oceanobacillus picturae Heshi-B3 that Was Isolated from Fermented Rice Bran with Aging Salted Mackerel, Which Was Named Heshiko as Traditional Fermented Seafood in Japan.</title>
        <authorList>
            <person name="Akuzawa S."/>
            <person name="Nakagawa J."/>
            <person name="Kanekatsu T."/>
            <person name="Kanesaki Y."/>
            <person name="Suzuki T."/>
        </authorList>
    </citation>
    <scope>NUCLEOTIDE SEQUENCE [LARGE SCALE GENOMIC DNA]</scope>
    <source>
        <strain evidence="9">Heshi-B3</strain>
    </source>
</reference>
<comment type="caution">
    <text evidence="8">The sequence shown here is derived from an EMBL/GenBank/DDBJ whole genome shotgun (WGS) entry which is preliminary data.</text>
</comment>
<dbReference type="GO" id="GO:0046872">
    <property type="term" value="F:metal ion binding"/>
    <property type="evidence" value="ECO:0007669"/>
    <property type="project" value="UniProtKB-KW"/>
</dbReference>
<protein>
    <submittedName>
        <fullName evidence="8">DNA repair protein RadC</fullName>
    </submittedName>
</protein>
<sequence length="147" mass="16378">METILEVVRIEQIIKEAEEGVDYIIRSPEDGAKIASRFIGRDDREVFFVMCLNTKNNVVAVHRCHVGSLNSSIVHPREVFKSAILNNAASVIVAHQHPSGDIKPSMEDINVTKRLVEAGKLLGIEVLDHLVVNSDKSFTSLKERGYI</sequence>
<evidence type="ECO:0000256" key="4">
    <source>
        <dbReference type="ARBA" id="ARBA00022801"/>
    </source>
</evidence>
<evidence type="ECO:0000256" key="1">
    <source>
        <dbReference type="ARBA" id="ARBA00010243"/>
    </source>
</evidence>
<dbReference type="Pfam" id="PF04002">
    <property type="entry name" value="RadC"/>
    <property type="match status" value="1"/>
</dbReference>
<dbReference type="GO" id="GO:0006508">
    <property type="term" value="P:proteolysis"/>
    <property type="evidence" value="ECO:0007669"/>
    <property type="project" value="UniProtKB-KW"/>
</dbReference>
<evidence type="ECO:0000256" key="2">
    <source>
        <dbReference type="ARBA" id="ARBA00022670"/>
    </source>
</evidence>
<dbReference type="Proteomes" id="UP000052946">
    <property type="component" value="Unassembled WGS sequence"/>
</dbReference>
<dbReference type="PROSITE" id="PS50249">
    <property type="entry name" value="MPN"/>
    <property type="match status" value="1"/>
</dbReference>
<accession>A0A0U9I085</accession>
<evidence type="ECO:0000256" key="3">
    <source>
        <dbReference type="ARBA" id="ARBA00022723"/>
    </source>
</evidence>
<dbReference type="GO" id="GO:0008237">
    <property type="term" value="F:metallopeptidase activity"/>
    <property type="evidence" value="ECO:0007669"/>
    <property type="project" value="UniProtKB-KW"/>
</dbReference>
<dbReference type="OrthoDB" id="9804482at2"/>
<dbReference type="CDD" id="cd08071">
    <property type="entry name" value="MPN_DUF2466"/>
    <property type="match status" value="1"/>
</dbReference>
<keyword evidence="2" id="KW-0645">Protease</keyword>
<feature type="domain" description="MPN" evidence="7">
    <location>
        <begin position="24"/>
        <end position="147"/>
    </location>
</feature>
<dbReference type="NCBIfam" id="TIGR00608">
    <property type="entry name" value="radc"/>
    <property type="match status" value="1"/>
</dbReference>
<name>A0A0U9I085_9BACI</name>
<organism evidence="8 9">
    <name type="scientific">Oceanobacillus picturae</name>
    <dbReference type="NCBI Taxonomy" id="171693"/>
    <lineage>
        <taxon>Bacteria</taxon>
        <taxon>Bacillati</taxon>
        <taxon>Bacillota</taxon>
        <taxon>Bacilli</taxon>
        <taxon>Bacillales</taxon>
        <taxon>Bacillaceae</taxon>
        <taxon>Oceanobacillus</taxon>
    </lineage>
</organism>
<comment type="similarity">
    <text evidence="1">Belongs to the UPF0758 family.</text>
</comment>
<dbReference type="PANTHER" id="PTHR30471:SF3">
    <property type="entry name" value="UPF0758 PROTEIN YEES-RELATED"/>
    <property type="match status" value="1"/>
</dbReference>
<evidence type="ECO:0000256" key="5">
    <source>
        <dbReference type="ARBA" id="ARBA00022833"/>
    </source>
</evidence>
<evidence type="ECO:0000256" key="6">
    <source>
        <dbReference type="ARBA" id="ARBA00023049"/>
    </source>
</evidence>